<evidence type="ECO:0000313" key="1">
    <source>
        <dbReference type="EMBL" id="MPM06107.1"/>
    </source>
</evidence>
<reference evidence="1" key="1">
    <citation type="submission" date="2019-08" db="EMBL/GenBank/DDBJ databases">
        <authorList>
            <person name="Kucharzyk K."/>
            <person name="Murdoch R.W."/>
            <person name="Higgins S."/>
            <person name="Loffler F."/>
        </authorList>
    </citation>
    <scope>NUCLEOTIDE SEQUENCE</scope>
</reference>
<organism evidence="1">
    <name type="scientific">bioreactor metagenome</name>
    <dbReference type="NCBI Taxonomy" id="1076179"/>
    <lineage>
        <taxon>unclassified sequences</taxon>
        <taxon>metagenomes</taxon>
        <taxon>ecological metagenomes</taxon>
    </lineage>
</organism>
<protein>
    <submittedName>
        <fullName evidence="1">Uncharacterized protein</fullName>
    </submittedName>
</protein>
<proteinExistence type="predicted"/>
<gene>
    <name evidence="1" type="ORF">SDC9_52403</name>
</gene>
<comment type="caution">
    <text evidence="1">The sequence shown here is derived from an EMBL/GenBank/DDBJ whole genome shotgun (WGS) entry which is preliminary data.</text>
</comment>
<dbReference type="AlphaFoldDB" id="A0A644WR17"/>
<name>A0A644WR17_9ZZZZ</name>
<sequence>MLIREGICAIGHLSEATAVAQKEGRTNGKTDTALEYYRRYRDKEDAFVRRQAAEHIHGEA</sequence>
<dbReference type="EMBL" id="VSSQ01001198">
    <property type="protein sequence ID" value="MPM06107.1"/>
    <property type="molecule type" value="Genomic_DNA"/>
</dbReference>
<accession>A0A644WR17</accession>